<gene>
    <name evidence="1" type="ORF">PITCH_A1390017</name>
</gene>
<dbReference type="EMBL" id="OJIN01000045">
    <property type="protein sequence ID" value="SPD72519.1"/>
    <property type="molecule type" value="Genomic_DNA"/>
</dbReference>
<organism evidence="1">
    <name type="scientific">uncultured Desulfobacterium sp</name>
    <dbReference type="NCBI Taxonomy" id="201089"/>
    <lineage>
        <taxon>Bacteria</taxon>
        <taxon>Pseudomonadati</taxon>
        <taxon>Thermodesulfobacteriota</taxon>
        <taxon>Desulfobacteria</taxon>
        <taxon>Desulfobacterales</taxon>
        <taxon>Desulfobacteriaceae</taxon>
        <taxon>Desulfobacterium</taxon>
        <taxon>environmental samples</taxon>
    </lineage>
</organism>
<protein>
    <submittedName>
        <fullName evidence="1">Uncharacterized protein</fullName>
    </submittedName>
</protein>
<sequence length="257" mass="29328">MKKTDTALKFLKEQAKQNKDYGFSEHWQNLKALLGNICYELIVTIQSISEKGAFKESYNHTKEQWPGFIKGVGFDPLLTADHIIEKMNPFLNNDYIPPDDLYQIVTQLYDLHSVYNYFVLNKFEQQSITVYMFKLDDAAFSLCAHTASLLSTGLQSGLKKDADITRTKETHKTRQQKKGNIVRPAVIAELEELLREIPPDVISGMSENKALQTLEGRLEKVLGKNKGASLNNIKPIVRDYFKETDITAPWKVKPSKL</sequence>
<proteinExistence type="predicted"/>
<evidence type="ECO:0000313" key="1">
    <source>
        <dbReference type="EMBL" id="SPD72519.1"/>
    </source>
</evidence>
<name>A0A445MSX5_9BACT</name>
<accession>A0A445MSX5</accession>
<dbReference type="AlphaFoldDB" id="A0A445MSX5"/>
<reference evidence="1" key="1">
    <citation type="submission" date="2018-01" db="EMBL/GenBank/DDBJ databases">
        <authorList>
            <person name="Regsiter A."/>
            <person name="William W."/>
        </authorList>
    </citation>
    <scope>NUCLEOTIDE SEQUENCE</scope>
    <source>
        <strain evidence="1">TRIP AH-1</strain>
    </source>
</reference>